<dbReference type="Pfam" id="PF20432">
    <property type="entry name" value="Xre-like-HTH"/>
    <property type="match status" value="1"/>
</dbReference>
<feature type="domain" description="Antitoxin Xre/MbcA/ParS-like toxin-binding" evidence="1">
    <location>
        <begin position="73"/>
        <end position="121"/>
    </location>
</feature>
<evidence type="ECO:0000313" key="4">
    <source>
        <dbReference type="Proteomes" id="UP001162800"/>
    </source>
</evidence>
<feature type="domain" description="Antitoxin Xre-like helix-turn-helix" evidence="2">
    <location>
        <begin position="11"/>
        <end position="69"/>
    </location>
</feature>
<organism evidence="3 4">
    <name type="scientific">Comamonas endophytica</name>
    <dbReference type="NCBI Taxonomy" id="2949090"/>
    <lineage>
        <taxon>Bacteria</taxon>
        <taxon>Pseudomonadati</taxon>
        <taxon>Pseudomonadota</taxon>
        <taxon>Betaproteobacteria</taxon>
        <taxon>Burkholderiales</taxon>
        <taxon>Comamonadaceae</taxon>
        <taxon>Comamonas</taxon>
    </lineage>
</organism>
<name>A0ABY6GC49_9BURK</name>
<dbReference type="SUPFAM" id="SSF47413">
    <property type="entry name" value="lambda repressor-like DNA-binding domains"/>
    <property type="match status" value="1"/>
</dbReference>
<dbReference type="Pfam" id="PF09722">
    <property type="entry name" value="Xre_MbcA_ParS_C"/>
    <property type="match status" value="1"/>
</dbReference>
<accession>A0ABY6GC49</accession>
<dbReference type="RefSeq" id="WP_231042634.1">
    <property type="nucleotide sequence ID" value="NZ_CP106881.1"/>
</dbReference>
<evidence type="ECO:0000313" key="3">
    <source>
        <dbReference type="EMBL" id="UYG51937.1"/>
    </source>
</evidence>
<dbReference type="EMBL" id="CP106881">
    <property type="protein sequence ID" value="UYG51937.1"/>
    <property type="molecule type" value="Genomic_DNA"/>
</dbReference>
<dbReference type="InterPro" id="IPR046847">
    <property type="entry name" value="Xre-like_HTH"/>
</dbReference>
<keyword evidence="4" id="KW-1185">Reference proteome</keyword>
<reference evidence="3" key="1">
    <citation type="submission" date="2022-09" db="EMBL/GenBank/DDBJ databases">
        <title>The complete genome of Acidovorax sp. 5MLIR.</title>
        <authorList>
            <person name="Liu L."/>
            <person name="Yue J."/>
            <person name="Yang F."/>
            <person name="Yuan J."/>
            <person name="Li L."/>
        </authorList>
    </citation>
    <scope>NUCLEOTIDE SEQUENCE</scope>
    <source>
        <strain evidence="3">5MLIR</strain>
    </source>
</reference>
<dbReference type="Proteomes" id="UP001162800">
    <property type="component" value="Chromosome"/>
</dbReference>
<gene>
    <name evidence="3" type="ORF">M9799_01400</name>
</gene>
<protein>
    <submittedName>
        <fullName evidence="3">DUF2384 domain-containing protein</fullName>
    </submittedName>
</protein>
<sequence>MLPALKPTPDAAVVLTKATLRAAEQLGLNNAELAAVIGISEATVSRLKANGRPISPTSKEGELALMLIRVFRSLDPLTGGDERKRRNWMTSYNQALLGQPHQLIRKADGLVRTLAYLDGMRAAT</sequence>
<dbReference type="InterPro" id="IPR024467">
    <property type="entry name" value="Xre/MbcA/ParS-like_toxin-bd"/>
</dbReference>
<evidence type="ECO:0000259" key="2">
    <source>
        <dbReference type="Pfam" id="PF20432"/>
    </source>
</evidence>
<evidence type="ECO:0000259" key="1">
    <source>
        <dbReference type="Pfam" id="PF09722"/>
    </source>
</evidence>
<proteinExistence type="predicted"/>
<dbReference type="InterPro" id="IPR010982">
    <property type="entry name" value="Lambda_DNA-bd_dom_sf"/>
</dbReference>